<gene>
    <name evidence="2" type="ORF">CCHL11_01128</name>
</gene>
<proteinExistence type="predicted"/>
<feature type="region of interest" description="Disordered" evidence="1">
    <location>
        <begin position="172"/>
        <end position="197"/>
    </location>
</feature>
<comment type="caution">
    <text evidence="2">The sequence shown here is derived from an EMBL/GenBank/DDBJ whole genome shotgun (WGS) entry which is preliminary data.</text>
</comment>
<name>A0A1Q8S815_9PEZI</name>
<dbReference type="PANTHER" id="PTHR14305">
    <property type="entry name" value="E3 UBIQUITIN-PROTEIN LIGASE CCNB1IP1"/>
    <property type="match status" value="1"/>
</dbReference>
<dbReference type="Proteomes" id="UP000186583">
    <property type="component" value="Unassembled WGS sequence"/>
</dbReference>
<dbReference type="PANTHER" id="PTHR14305:SF0">
    <property type="entry name" value="E3 UBIQUITIN-PROTEIN LIGASE CCNB1IP1"/>
    <property type="match status" value="1"/>
</dbReference>
<dbReference type="GO" id="GO:0007131">
    <property type="term" value="P:reciprocal meiotic recombination"/>
    <property type="evidence" value="ECO:0007669"/>
    <property type="project" value="InterPro"/>
</dbReference>
<evidence type="ECO:0008006" key="4">
    <source>
        <dbReference type="Google" id="ProtNLM"/>
    </source>
</evidence>
<dbReference type="InterPro" id="IPR042448">
    <property type="entry name" value="CCNB1IP1"/>
</dbReference>
<sequence length="213" mass="23733">MECAGRALSFWAYQTTQEITYQRYLENTLIEKLKTLNQRYEQSLSMAEDRNDMRRKHEELGHVYQDKCRKLLQVQELYDKVKRKAELGQMEAAVTDAVDSNLEFGPRISNAMFPELTKRRAAGFPQTPYGNTGVHDVRSFVRSGLSTVSEPATGTLLGCGPAAAAQGSLLHRRQPPIPQGRGLGLGISSGIRTSRMGPISTERDEVPVHARVA</sequence>
<dbReference type="EMBL" id="MPGH01000008">
    <property type="protein sequence ID" value="OLN97552.1"/>
    <property type="molecule type" value="Genomic_DNA"/>
</dbReference>
<keyword evidence="3" id="KW-1185">Reference proteome</keyword>
<dbReference type="STRING" id="708187.A0A1Q8S815"/>
<evidence type="ECO:0000313" key="2">
    <source>
        <dbReference type="EMBL" id="OLN97552.1"/>
    </source>
</evidence>
<organism evidence="2 3">
    <name type="scientific">Colletotrichum chlorophyti</name>
    <dbReference type="NCBI Taxonomy" id="708187"/>
    <lineage>
        <taxon>Eukaryota</taxon>
        <taxon>Fungi</taxon>
        <taxon>Dikarya</taxon>
        <taxon>Ascomycota</taxon>
        <taxon>Pezizomycotina</taxon>
        <taxon>Sordariomycetes</taxon>
        <taxon>Hypocreomycetidae</taxon>
        <taxon>Glomerellales</taxon>
        <taxon>Glomerellaceae</taxon>
        <taxon>Colletotrichum</taxon>
    </lineage>
</organism>
<evidence type="ECO:0000256" key="1">
    <source>
        <dbReference type="SAM" id="MobiDB-lite"/>
    </source>
</evidence>
<dbReference type="GO" id="GO:0061630">
    <property type="term" value="F:ubiquitin protein ligase activity"/>
    <property type="evidence" value="ECO:0007669"/>
    <property type="project" value="InterPro"/>
</dbReference>
<protein>
    <recommendedName>
        <fullName evidence="4">E3 ubiquitin-protein ligase CCNB1IP1</fullName>
    </recommendedName>
</protein>
<accession>A0A1Q8S815</accession>
<dbReference type="OrthoDB" id="441210at2759"/>
<evidence type="ECO:0000313" key="3">
    <source>
        <dbReference type="Proteomes" id="UP000186583"/>
    </source>
</evidence>
<dbReference type="GO" id="GO:0000795">
    <property type="term" value="C:synaptonemal complex"/>
    <property type="evidence" value="ECO:0007669"/>
    <property type="project" value="InterPro"/>
</dbReference>
<dbReference type="AlphaFoldDB" id="A0A1Q8S815"/>
<reference evidence="2 3" key="1">
    <citation type="submission" date="2016-11" db="EMBL/GenBank/DDBJ databases">
        <title>Draft Genome Assembly of Colletotrichum chlorophyti a pathogen of herbaceous plants.</title>
        <authorList>
            <person name="Gan P."/>
            <person name="Narusaka M."/>
            <person name="Tsushima A."/>
            <person name="Narusaka Y."/>
            <person name="Takano Y."/>
            <person name="Shirasu K."/>
        </authorList>
    </citation>
    <scope>NUCLEOTIDE SEQUENCE [LARGE SCALE GENOMIC DNA]</scope>
    <source>
        <strain evidence="2 3">NTL11</strain>
    </source>
</reference>